<evidence type="ECO:0000313" key="21">
    <source>
        <dbReference type="EMBL" id="GAA5181923.1"/>
    </source>
</evidence>
<feature type="compositionally biased region" description="Pro residues" evidence="19">
    <location>
        <begin position="27"/>
        <end position="37"/>
    </location>
</feature>
<feature type="transmembrane region" description="Helical" evidence="20">
    <location>
        <begin position="196"/>
        <end position="214"/>
    </location>
</feature>
<evidence type="ECO:0000256" key="3">
    <source>
        <dbReference type="ARBA" id="ARBA00005119"/>
    </source>
</evidence>
<feature type="region of interest" description="Disordered" evidence="19">
    <location>
        <begin position="1"/>
        <end position="90"/>
    </location>
</feature>
<dbReference type="PANTHER" id="PTHR46382">
    <property type="entry name" value="PHOSPHATIDATE CYTIDYLYLTRANSFERASE"/>
    <property type="match status" value="1"/>
</dbReference>
<keyword evidence="22" id="KW-1185">Reference proteome</keyword>
<evidence type="ECO:0000313" key="22">
    <source>
        <dbReference type="Proteomes" id="UP001501570"/>
    </source>
</evidence>
<evidence type="ECO:0000256" key="1">
    <source>
        <dbReference type="ARBA" id="ARBA00001698"/>
    </source>
</evidence>
<evidence type="ECO:0000256" key="12">
    <source>
        <dbReference type="ARBA" id="ARBA00022695"/>
    </source>
</evidence>
<feature type="transmembrane region" description="Helical" evidence="20">
    <location>
        <begin position="117"/>
        <end position="136"/>
    </location>
</feature>
<keyword evidence="17" id="KW-1208">Phospholipid metabolism</keyword>
<evidence type="ECO:0000256" key="17">
    <source>
        <dbReference type="ARBA" id="ARBA00023264"/>
    </source>
</evidence>
<keyword evidence="15 20" id="KW-0472">Membrane</keyword>
<keyword evidence="10 18" id="KW-0808">Transferase</keyword>
<evidence type="ECO:0000256" key="6">
    <source>
        <dbReference type="ARBA" id="ARBA00012487"/>
    </source>
</evidence>
<evidence type="ECO:0000256" key="11">
    <source>
        <dbReference type="ARBA" id="ARBA00022692"/>
    </source>
</evidence>
<dbReference type="PANTHER" id="PTHR46382:SF1">
    <property type="entry name" value="PHOSPHATIDATE CYTIDYLYLTRANSFERASE"/>
    <property type="match status" value="1"/>
</dbReference>
<protein>
    <recommendedName>
        <fullName evidence="7 18">Phosphatidate cytidylyltransferase</fullName>
        <ecNumber evidence="6 18">2.7.7.41</ecNumber>
    </recommendedName>
</protein>
<dbReference type="InterPro" id="IPR000374">
    <property type="entry name" value="PC_trans"/>
</dbReference>
<feature type="transmembrane region" description="Helical" evidence="20">
    <location>
        <begin position="92"/>
        <end position="111"/>
    </location>
</feature>
<keyword evidence="8" id="KW-1003">Cell membrane</keyword>
<keyword evidence="11 18" id="KW-0812">Transmembrane</keyword>
<keyword evidence="12 18" id="KW-0548">Nucleotidyltransferase</keyword>
<comment type="caution">
    <text evidence="21">The sequence shown here is derived from an EMBL/GenBank/DDBJ whole genome shotgun (WGS) entry which is preliminary data.</text>
</comment>
<comment type="catalytic activity">
    <reaction evidence="1 18">
        <text>a 1,2-diacyl-sn-glycero-3-phosphate + CTP + H(+) = a CDP-1,2-diacyl-sn-glycerol + diphosphate</text>
        <dbReference type="Rhea" id="RHEA:16229"/>
        <dbReference type="ChEBI" id="CHEBI:15378"/>
        <dbReference type="ChEBI" id="CHEBI:33019"/>
        <dbReference type="ChEBI" id="CHEBI:37563"/>
        <dbReference type="ChEBI" id="CHEBI:58332"/>
        <dbReference type="ChEBI" id="CHEBI:58608"/>
        <dbReference type="EC" id="2.7.7.41"/>
    </reaction>
</comment>
<dbReference type="RefSeq" id="WP_345627806.1">
    <property type="nucleotide sequence ID" value="NZ_BAABJQ010000004.1"/>
</dbReference>
<evidence type="ECO:0000256" key="5">
    <source>
        <dbReference type="ARBA" id="ARBA00010185"/>
    </source>
</evidence>
<keyword evidence="9" id="KW-0444">Lipid biosynthesis</keyword>
<keyword evidence="16" id="KW-0594">Phospholipid biosynthesis</keyword>
<proteinExistence type="inferred from homology"/>
<organism evidence="21 22">
    <name type="scientific">Rugosimonospora acidiphila</name>
    <dbReference type="NCBI Taxonomy" id="556531"/>
    <lineage>
        <taxon>Bacteria</taxon>
        <taxon>Bacillati</taxon>
        <taxon>Actinomycetota</taxon>
        <taxon>Actinomycetes</taxon>
        <taxon>Micromonosporales</taxon>
        <taxon>Micromonosporaceae</taxon>
        <taxon>Rugosimonospora</taxon>
    </lineage>
</organism>
<feature type="transmembrane region" description="Helical" evidence="20">
    <location>
        <begin position="336"/>
        <end position="354"/>
    </location>
</feature>
<feature type="transmembrane region" description="Helical" evidence="20">
    <location>
        <begin position="143"/>
        <end position="160"/>
    </location>
</feature>
<dbReference type="EMBL" id="BAABJQ010000004">
    <property type="protein sequence ID" value="GAA5181923.1"/>
    <property type="molecule type" value="Genomic_DNA"/>
</dbReference>
<feature type="compositionally biased region" description="Basic and acidic residues" evidence="19">
    <location>
        <begin position="1"/>
        <end position="11"/>
    </location>
</feature>
<gene>
    <name evidence="21" type="ORF">GCM10023322_17700</name>
</gene>
<comment type="pathway">
    <text evidence="3 18">Phospholipid metabolism; CDP-diacylglycerol biosynthesis; CDP-diacylglycerol from sn-glycerol 3-phosphate: step 3/3.</text>
</comment>
<evidence type="ECO:0000256" key="16">
    <source>
        <dbReference type="ARBA" id="ARBA00023209"/>
    </source>
</evidence>
<evidence type="ECO:0000256" key="9">
    <source>
        <dbReference type="ARBA" id="ARBA00022516"/>
    </source>
</evidence>
<evidence type="ECO:0000256" key="19">
    <source>
        <dbReference type="SAM" id="MobiDB-lite"/>
    </source>
</evidence>
<feature type="transmembrane region" description="Helical" evidence="20">
    <location>
        <begin position="166"/>
        <end position="184"/>
    </location>
</feature>
<evidence type="ECO:0000256" key="15">
    <source>
        <dbReference type="ARBA" id="ARBA00023136"/>
    </source>
</evidence>
<comment type="similarity">
    <text evidence="5 18">Belongs to the CDS family.</text>
</comment>
<evidence type="ECO:0000256" key="4">
    <source>
        <dbReference type="ARBA" id="ARBA00005189"/>
    </source>
</evidence>
<evidence type="ECO:0000256" key="8">
    <source>
        <dbReference type="ARBA" id="ARBA00022475"/>
    </source>
</evidence>
<dbReference type="Pfam" id="PF01148">
    <property type="entry name" value="CTP_transf_1"/>
    <property type="match status" value="1"/>
</dbReference>
<feature type="compositionally biased region" description="Basic and acidic residues" evidence="19">
    <location>
        <begin position="63"/>
        <end position="75"/>
    </location>
</feature>
<name>A0ABP9RN15_9ACTN</name>
<evidence type="ECO:0000256" key="7">
    <source>
        <dbReference type="ARBA" id="ARBA00019373"/>
    </source>
</evidence>
<comment type="pathway">
    <text evidence="4">Lipid metabolism.</text>
</comment>
<reference evidence="22" key="1">
    <citation type="journal article" date="2019" name="Int. J. Syst. Evol. Microbiol.">
        <title>The Global Catalogue of Microorganisms (GCM) 10K type strain sequencing project: providing services to taxonomists for standard genome sequencing and annotation.</title>
        <authorList>
            <consortium name="The Broad Institute Genomics Platform"/>
            <consortium name="The Broad Institute Genome Sequencing Center for Infectious Disease"/>
            <person name="Wu L."/>
            <person name="Ma J."/>
        </authorList>
    </citation>
    <scope>NUCLEOTIDE SEQUENCE [LARGE SCALE GENOMIC DNA]</scope>
    <source>
        <strain evidence="22">JCM 18304</strain>
    </source>
</reference>
<evidence type="ECO:0000256" key="13">
    <source>
        <dbReference type="ARBA" id="ARBA00022989"/>
    </source>
</evidence>
<keyword evidence="13 20" id="KW-1133">Transmembrane helix</keyword>
<accession>A0ABP9RN15</accession>
<evidence type="ECO:0000256" key="14">
    <source>
        <dbReference type="ARBA" id="ARBA00023098"/>
    </source>
</evidence>
<evidence type="ECO:0000256" key="20">
    <source>
        <dbReference type="SAM" id="Phobius"/>
    </source>
</evidence>
<sequence length="355" mass="37443">MSYVDPPDRQGSRARHRARHADVAAPEPYPEPAPQPVPYDKDGTAIIPAYPKGPVDELDLNLEDGRTARSREQRASEPSPQGPRKSRAGRNLPAAIGVGVTLGAIVIVSLFVWRPAFLGLIVLATGIGVFEMVRAVRGTGIRAPLIPLLLACPVMVGLAWEGGTEPLILGLTLSVVAALIWRLADGPAGYQRDATTAALIAVYVPFLASFAVMLDKPHDGPLRVVLTLASVVLSDTGGYAAGVFFGQHPMAPSISPKKSWEGLCGSLLATGLGGAVLIDLLLHEPWWHGVIFGVAVSIAAVVGDLTESLIKRDLKIKDMSNLLPGHGGLMDRLDSILFAIPTAFVLLSVLAPVGK</sequence>
<feature type="transmembrane region" description="Helical" evidence="20">
    <location>
        <begin position="286"/>
        <end position="305"/>
    </location>
</feature>
<dbReference type="Proteomes" id="UP001501570">
    <property type="component" value="Unassembled WGS sequence"/>
</dbReference>
<dbReference type="PROSITE" id="PS01315">
    <property type="entry name" value="CDS"/>
    <property type="match status" value="1"/>
</dbReference>
<dbReference type="EC" id="2.7.7.41" evidence="6 18"/>
<evidence type="ECO:0000256" key="2">
    <source>
        <dbReference type="ARBA" id="ARBA00004651"/>
    </source>
</evidence>
<comment type="subcellular location">
    <subcellularLocation>
        <location evidence="2">Cell membrane</location>
        <topology evidence="2">Multi-pass membrane protein</topology>
    </subcellularLocation>
</comment>
<feature type="transmembrane region" description="Helical" evidence="20">
    <location>
        <begin position="226"/>
        <end position="247"/>
    </location>
</feature>
<keyword evidence="14" id="KW-0443">Lipid metabolism</keyword>
<feature type="transmembrane region" description="Helical" evidence="20">
    <location>
        <begin position="259"/>
        <end position="280"/>
    </location>
</feature>
<evidence type="ECO:0000256" key="10">
    <source>
        <dbReference type="ARBA" id="ARBA00022679"/>
    </source>
</evidence>
<evidence type="ECO:0000256" key="18">
    <source>
        <dbReference type="RuleBase" id="RU003938"/>
    </source>
</evidence>